<dbReference type="InterPro" id="IPR013785">
    <property type="entry name" value="Aldolase_TIM"/>
</dbReference>
<name>A0A3N0GZ37_9ACTN</name>
<keyword evidence="3" id="KW-1185">Reference proteome</keyword>
<dbReference type="EMBL" id="RJSF01000003">
    <property type="protein sequence ID" value="RNM17362.1"/>
    <property type="molecule type" value="Genomic_DNA"/>
</dbReference>
<evidence type="ECO:0000313" key="3">
    <source>
        <dbReference type="Proteomes" id="UP000279994"/>
    </source>
</evidence>
<sequence length="315" mass="32767">MTTDIAVERGGPDLTDEQWLRLLEVRATDPAAVGRAYAARRRPDRILSERGTLFLVAADHPARGALASGGDPMAMADRRSLLARLLVALENPDVDGVLGTPDVVEELLLLGALEGKVVIGSMNRGGLDGASWTMDDRFTGYDAESIAASKLEGGKMLLRIDDRDPSTAGTIEGCAAAVSQLAARGLVAMVEPLPYHRSEDGTLTLLKDAKSLARAVTVASGLGTTSAHTWLKMPSCEDPQTVFAATTLPCVVLGGVPGPDPAEDLASWGQALTQPTVRGLVVGRSLLYPPDGDVGAAVAAAASVLRTAAGSNPRR</sequence>
<organism evidence="2 3">
    <name type="scientific">Nocardioides pocheonensis</name>
    <dbReference type="NCBI Taxonomy" id="661485"/>
    <lineage>
        <taxon>Bacteria</taxon>
        <taxon>Bacillati</taxon>
        <taxon>Actinomycetota</taxon>
        <taxon>Actinomycetes</taxon>
        <taxon>Propionibacteriales</taxon>
        <taxon>Nocardioidaceae</taxon>
        <taxon>Nocardioides</taxon>
    </lineage>
</organism>
<dbReference type="RefSeq" id="WP_123220983.1">
    <property type="nucleotide sequence ID" value="NZ_RJSF01000003.1"/>
</dbReference>
<dbReference type="Gene3D" id="3.20.20.70">
    <property type="entry name" value="Aldolase class I"/>
    <property type="match status" value="1"/>
</dbReference>
<evidence type="ECO:0000313" key="2">
    <source>
        <dbReference type="EMBL" id="RNM17362.1"/>
    </source>
</evidence>
<accession>A0A3N0GZ37</accession>
<protein>
    <submittedName>
        <fullName evidence="2">Aldolase</fullName>
    </submittedName>
</protein>
<feature type="domain" description="Cgl0159-like" evidence="1">
    <location>
        <begin position="52"/>
        <end position="302"/>
    </location>
</feature>
<dbReference type="Pfam" id="PF22649">
    <property type="entry name" value="Cgl0159"/>
    <property type="match status" value="1"/>
</dbReference>
<dbReference type="AlphaFoldDB" id="A0A3N0GZ37"/>
<dbReference type="InterPro" id="IPR054574">
    <property type="entry name" value="Cgl0159_dom"/>
</dbReference>
<dbReference type="OrthoDB" id="3726202at2"/>
<dbReference type="Proteomes" id="UP000279994">
    <property type="component" value="Unassembled WGS sequence"/>
</dbReference>
<proteinExistence type="predicted"/>
<reference evidence="2 3" key="1">
    <citation type="submission" date="2018-11" db="EMBL/GenBank/DDBJ databases">
        <authorList>
            <person name="Li F."/>
        </authorList>
    </citation>
    <scope>NUCLEOTIDE SEQUENCE [LARGE SCALE GENOMIC DNA]</scope>
    <source>
        <strain evidence="2 3">Gsoil 818</strain>
    </source>
</reference>
<evidence type="ECO:0000259" key="1">
    <source>
        <dbReference type="Pfam" id="PF22649"/>
    </source>
</evidence>
<comment type="caution">
    <text evidence="2">The sequence shown here is derived from an EMBL/GenBank/DDBJ whole genome shotgun (WGS) entry which is preliminary data.</text>
</comment>
<gene>
    <name evidence="2" type="ORF">EFL26_00805</name>
</gene>
<dbReference type="SUPFAM" id="SSF51569">
    <property type="entry name" value="Aldolase"/>
    <property type="match status" value="1"/>
</dbReference>